<reference evidence="3 4" key="1">
    <citation type="submission" date="2017-05" db="EMBL/GenBank/DDBJ databases">
        <title>The Genome Sequence of Enterococcus sp. 8G7_MSG3316.</title>
        <authorList>
            <consortium name="The Broad Institute Genomics Platform"/>
            <consortium name="The Broad Institute Genomic Center for Infectious Diseases"/>
            <person name="Earl A."/>
            <person name="Manson A."/>
            <person name="Schwartman J."/>
            <person name="Gilmore M."/>
            <person name="Abouelleil A."/>
            <person name="Cao P."/>
            <person name="Chapman S."/>
            <person name="Cusick C."/>
            <person name="Shea T."/>
            <person name="Young S."/>
            <person name="Neafsey D."/>
            <person name="Nusbaum C."/>
            <person name="Birren B."/>
        </authorList>
    </citation>
    <scope>NUCLEOTIDE SEQUENCE [LARGE SCALE GENOMIC DNA]</scope>
    <source>
        <strain evidence="3 4">8G7_MSG3316</strain>
    </source>
</reference>
<comment type="caution">
    <text evidence="3">The sequence shown here is derived from an EMBL/GenBank/DDBJ whole genome shotgun (WGS) entry which is preliminary data.</text>
</comment>
<dbReference type="GO" id="GO:0015074">
    <property type="term" value="P:DNA integration"/>
    <property type="evidence" value="ECO:0007669"/>
    <property type="project" value="InterPro"/>
</dbReference>
<dbReference type="PANTHER" id="PTHR46889:SF4">
    <property type="entry name" value="TRANSPOSASE INSO FOR INSERTION SEQUENCE ELEMENT IS911B-RELATED"/>
    <property type="match status" value="1"/>
</dbReference>
<dbReference type="GO" id="GO:0003676">
    <property type="term" value="F:nucleic acid binding"/>
    <property type="evidence" value="ECO:0007669"/>
    <property type="project" value="InterPro"/>
</dbReference>
<dbReference type="InterPro" id="IPR048020">
    <property type="entry name" value="Transpos_IS3"/>
</dbReference>
<dbReference type="Proteomes" id="UP000195043">
    <property type="component" value="Unassembled WGS sequence"/>
</dbReference>
<dbReference type="PROSITE" id="PS50994">
    <property type="entry name" value="INTEGRASE"/>
    <property type="match status" value="1"/>
</dbReference>
<dbReference type="Gene3D" id="3.30.420.10">
    <property type="entry name" value="Ribonuclease H-like superfamily/Ribonuclease H"/>
    <property type="match status" value="1"/>
</dbReference>
<keyword evidence="4" id="KW-1185">Reference proteome</keyword>
<dbReference type="EMBL" id="NGKU01000001">
    <property type="protein sequence ID" value="OTN76333.1"/>
    <property type="molecule type" value="Genomic_DNA"/>
</dbReference>
<evidence type="ECO:0000313" key="3">
    <source>
        <dbReference type="EMBL" id="OTN76333.1"/>
    </source>
</evidence>
<dbReference type="InterPro" id="IPR050900">
    <property type="entry name" value="Transposase_IS3/IS150/IS904"/>
</dbReference>
<organism evidence="3 4">
    <name type="scientific">Candidatus Enterococcus testudinis</name>
    <dbReference type="NCBI Taxonomy" id="1834191"/>
    <lineage>
        <taxon>Bacteria</taxon>
        <taxon>Bacillati</taxon>
        <taxon>Bacillota</taxon>
        <taxon>Bacilli</taxon>
        <taxon>Lactobacillales</taxon>
        <taxon>Enterococcaceae</taxon>
        <taxon>Enterococcus</taxon>
    </lineage>
</organism>
<sequence length="207" mass="24193">MEPEIFVELVKGMKGKLTITALCHLFGISRSSYYRWTHRKNLGSLTAIEETIRRPFLQHKFRYGYRKITALINQEYKVNKNTIQNIMQKYHWNCRVKVKKRHKVGQPYAVVENKLNRQFSSEAPLKKLVTDITYLPFGQKQLYLSSIMDLYNGEIIAYTIGDKQDRAFGLDTLNQLPKTTDCLLHSDQGSVYTSYDYQNQIKTKGII</sequence>
<dbReference type="NCBIfam" id="NF033516">
    <property type="entry name" value="transpos_IS3"/>
    <property type="match status" value="1"/>
</dbReference>
<dbReference type="Pfam" id="PF00665">
    <property type="entry name" value="rve"/>
    <property type="match status" value="1"/>
</dbReference>
<gene>
    <name evidence="3" type="ORF">A5886_001410</name>
</gene>
<protein>
    <submittedName>
        <fullName evidence="3">Integrase core domain-containing protein</fullName>
    </submittedName>
</protein>
<comment type="function">
    <text evidence="1">Involved in the transposition of the insertion sequence.</text>
</comment>
<evidence type="ECO:0000313" key="4">
    <source>
        <dbReference type="Proteomes" id="UP000195043"/>
    </source>
</evidence>
<feature type="domain" description="Integrase catalytic" evidence="2">
    <location>
        <begin position="120"/>
        <end position="207"/>
    </location>
</feature>
<dbReference type="STRING" id="1834191.A5886_001410"/>
<dbReference type="InterPro" id="IPR001584">
    <property type="entry name" value="Integrase_cat-core"/>
</dbReference>
<dbReference type="InterPro" id="IPR036397">
    <property type="entry name" value="RNaseH_sf"/>
</dbReference>
<dbReference type="Pfam" id="PF13276">
    <property type="entry name" value="HTH_21"/>
    <property type="match status" value="1"/>
</dbReference>
<accession>A0A242A6U3</accession>
<evidence type="ECO:0000256" key="1">
    <source>
        <dbReference type="ARBA" id="ARBA00002286"/>
    </source>
</evidence>
<evidence type="ECO:0000259" key="2">
    <source>
        <dbReference type="PROSITE" id="PS50994"/>
    </source>
</evidence>
<name>A0A242A6U3_9ENTE</name>
<dbReference type="PANTHER" id="PTHR46889">
    <property type="entry name" value="TRANSPOSASE INSF FOR INSERTION SEQUENCE IS3B-RELATED"/>
    <property type="match status" value="1"/>
</dbReference>
<dbReference type="AlphaFoldDB" id="A0A242A6U3"/>
<dbReference type="InterPro" id="IPR012337">
    <property type="entry name" value="RNaseH-like_sf"/>
</dbReference>
<dbReference type="SUPFAM" id="SSF53098">
    <property type="entry name" value="Ribonuclease H-like"/>
    <property type="match status" value="1"/>
</dbReference>
<dbReference type="InterPro" id="IPR025948">
    <property type="entry name" value="HTH-like_dom"/>
</dbReference>
<proteinExistence type="predicted"/>